<dbReference type="PANTHER" id="PTHR18934">
    <property type="entry name" value="ATP-DEPENDENT RNA HELICASE"/>
    <property type="match status" value="1"/>
</dbReference>
<comment type="caution">
    <text evidence="4">The sequence shown here is derived from an EMBL/GenBank/DDBJ whole genome shotgun (WGS) entry which is preliminary data.</text>
</comment>
<dbReference type="GO" id="GO:0071013">
    <property type="term" value="C:catalytic step 2 spliceosome"/>
    <property type="evidence" value="ECO:0007669"/>
    <property type="project" value="TreeGrafter"/>
</dbReference>
<evidence type="ECO:0000256" key="2">
    <source>
        <dbReference type="ARBA" id="ARBA00022840"/>
    </source>
</evidence>
<dbReference type="SMART" id="SM00847">
    <property type="entry name" value="HA2"/>
    <property type="match status" value="1"/>
</dbReference>
<organism evidence="4 5">
    <name type="scientific">Danaus plexippus plexippus</name>
    <dbReference type="NCBI Taxonomy" id="278856"/>
    <lineage>
        <taxon>Eukaryota</taxon>
        <taxon>Metazoa</taxon>
        <taxon>Ecdysozoa</taxon>
        <taxon>Arthropoda</taxon>
        <taxon>Hexapoda</taxon>
        <taxon>Insecta</taxon>
        <taxon>Pterygota</taxon>
        <taxon>Neoptera</taxon>
        <taxon>Endopterygota</taxon>
        <taxon>Lepidoptera</taxon>
        <taxon>Glossata</taxon>
        <taxon>Ditrysia</taxon>
        <taxon>Papilionoidea</taxon>
        <taxon>Nymphalidae</taxon>
        <taxon>Danainae</taxon>
        <taxon>Danaini</taxon>
        <taxon>Danaina</taxon>
        <taxon>Danaus</taxon>
        <taxon>Danaus</taxon>
    </lineage>
</organism>
<dbReference type="GO" id="GO:0003723">
    <property type="term" value="F:RNA binding"/>
    <property type="evidence" value="ECO:0007669"/>
    <property type="project" value="TreeGrafter"/>
</dbReference>
<dbReference type="EMBL" id="AGBW02004853">
    <property type="protein sequence ID" value="OWR55360.1"/>
    <property type="molecule type" value="Genomic_DNA"/>
</dbReference>
<feature type="domain" description="Helicase-associated" evidence="3">
    <location>
        <begin position="37"/>
        <end position="118"/>
    </location>
</feature>
<dbReference type="AlphaFoldDB" id="A0A212FNT7"/>
<accession>A0A212FNT7</accession>
<feature type="non-terminal residue" evidence="4">
    <location>
        <position position="119"/>
    </location>
</feature>
<dbReference type="SUPFAM" id="SSF52540">
    <property type="entry name" value="P-loop containing nucleoside triphosphate hydrolases"/>
    <property type="match status" value="1"/>
</dbReference>
<keyword evidence="4" id="KW-0347">Helicase</keyword>
<proteinExistence type="predicted"/>
<dbReference type="KEGG" id="dpl:KGM_208356A"/>
<keyword evidence="4" id="KW-0378">Hydrolase</keyword>
<evidence type="ECO:0000313" key="5">
    <source>
        <dbReference type="Proteomes" id="UP000007151"/>
    </source>
</evidence>
<dbReference type="Proteomes" id="UP000007151">
    <property type="component" value="Unassembled WGS sequence"/>
</dbReference>
<dbReference type="GO" id="GO:0005524">
    <property type="term" value="F:ATP binding"/>
    <property type="evidence" value="ECO:0007669"/>
    <property type="project" value="UniProtKB-KW"/>
</dbReference>
<name>A0A212FNT7_DANPL</name>
<dbReference type="Pfam" id="PF21010">
    <property type="entry name" value="HA2_C"/>
    <property type="match status" value="1"/>
</dbReference>
<dbReference type="GO" id="GO:0004386">
    <property type="term" value="F:helicase activity"/>
    <property type="evidence" value="ECO:0007669"/>
    <property type="project" value="UniProtKB-KW"/>
</dbReference>
<gene>
    <name evidence="4" type="ORF">KGM_208356A</name>
</gene>
<keyword evidence="5" id="KW-1185">Reference proteome</keyword>
<keyword evidence="2" id="KW-0067">ATP-binding</keyword>
<dbReference type="InParanoid" id="A0A212FNT7"/>
<dbReference type="Gene3D" id="1.20.120.1080">
    <property type="match status" value="1"/>
</dbReference>
<dbReference type="PANTHER" id="PTHR18934:SF136">
    <property type="entry name" value="ATP-DEPENDENT RNA HELICASE DHX35-RELATED"/>
    <property type="match status" value="1"/>
</dbReference>
<dbReference type="STRING" id="278856.A0A212FNT7"/>
<reference evidence="4 5" key="1">
    <citation type="journal article" date="2011" name="Cell">
        <title>The monarch butterfly genome yields insights into long-distance migration.</title>
        <authorList>
            <person name="Zhan S."/>
            <person name="Merlin C."/>
            <person name="Boore J.L."/>
            <person name="Reppert S.M."/>
        </authorList>
    </citation>
    <scope>NUCLEOTIDE SEQUENCE [LARGE SCALE GENOMIC DNA]</scope>
    <source>
        <strain evidence="4">F-2</strain>
    </source>
</reference>
<evidence type="ECO:0000313" key="4">
    <source>
        <dbReference type="EMBL" id="OWR55360.1"/>
    </source>
</evidence>
<dbReference type="InterPro" id="IPR007502">
    <property type="entry name" value="Helicase-assoc_dom"/>
</dbReference>
<dbReference type="InterPro" id="IPR027417">
    <property type="entry name" value="P-loop_NTPase"/>
</dbReference>
<evidence type="ECO:0000256" key="1">
    <source>
        <dbReference type="ARBA" id="ARBA00022741"/>
    </source>
</evidence>
<keyword evidence="1" id="KW-0547">Nucleotide-binding</keyword>
<protein>
    <submittedName>
        <fullName evidence="4">ATP-dependent RNA helicase DHX35 isoform 1</fullName>
    </submittedName>
</protein>
<sequence>MCRSDLTSALLRLKALGIDNLLKFTFPTPPPAKSLLSSIETLYALQAIDKQGALTPMGVVMSELPLNPMCGRMLCASAEYGCVDEILSVVSMLQVDGVFLKTGGRDAAAARISKRNNFE</sequence>
<dbReference type="InterPro" id="IPR048333">
    <property type="entry name" value="HA2_WH"/>
</dbReference>
<evidence type="ECO:0000259" key="3">
    <source>
        <dbReference type="SMART" id="SM00847"/>
    </source>
</evidence>
<dbReference type="Pfam" id="PF04408">
    <property type="entry name" value="WHD_HA2"/>
    <property type="match status" value="1"/>
</dbReference>